<dbReference type="PANTHER" id="PTHR12184">
    <property type="entry name" value="UBIQUINOL-CYTOCHROME C REDUCTASE COMPLEX ASSEMBLY FACTOR 1 FAMILY MEMBER"/>
    <property type="match status" value="1"/>
</dbReference>
<dbReference type="Proteomes" id="UP000637002">
    <property type="component" value="Unassembled WGS sequence"/>
</dbReference>
<comment type="caution">
    <text evidence="5">The sequence shown here is derived from an EMBL/GenBank/DDBJ whole genome shotgun (WGS) entry which is preliminary data.</text>
</comment>
<name>A0A916XHN5_9HYPH</name>
<dbReference type="InterPro" id="IPR007129">
    <property type="entry name" value="Ubiqinol_cyt_c_chaperone_CPB3"/>
</dbReference>
<evidence type="ECO:0000259" key="4">
    <source>
        <dbReference type="Pfam" id="PF03981"/>
    </source>
</evidence>
<organism evidence="5 6">
    <name type="scientific">Chelatococcus reniformis</name>
    <dbReference type="NCBI Taxonomy" id="1494448"/>
    <lineage>
        <taxon>Bacteria</taxon>
        <taxon>Pseudomonadati</taxon>
        <taxon>Pseudomonadota</taxon>
        <taxon>Alphaproteobacteria</taxon>
        <taxon>Hyphomicrobiales</taxon>
        <taxon>Chelatococcaceae</taxon>
        <taxon>Chelatococcus</taxon>
    </lineage>
</organism>
<dbReference type="InterPro" id="IPR021150">
    <property type="entry name" value="Ubiq_cyt_c_chap"/>
</dbReference>
<dbReference type="EMBL" id="BMGG01000006">
    <property type="protein sequence ID" value="GGC73975.1"/>
    <property type="molecule type" value="Genomic_DNA"/>
</dbReference>
<evidence type="ECO:0000256" key="3">
    <source>
        <dbReference type="SAM" id="MobiDB-lite"/>
    </source>
</evidence>
<protein>
    <submittedName>
        <fullName evidence="5">Ubiquinol-cytochrome c chaperone</fullName>
    </submittedName>
</protein>
<dbReference type="PIRSF" id="PIRSF032079">
    <property type="entry name" value="UCP032079"/>
    <property type="match status" value="1"/>
</dbReference>
<evidence type="ECO:0000256" key="2">
    <source>
        <dbReference type="ARBA" id="ARBA00006436"/>
    </source>
</evidence>
<proteinExistence type="inferred from homology"/>
<sequence>MVFKLFKTNPRQAAIDALYGRIVEASRQPALYAMHGIPDTTQGRFESLAMHVVLVLRRLRQLPPPAADVAQELVDTTFEQIEHAFREIGIGDTTVPKRMKAIAKSFYGRAERYDAGLDEESDGPLAVALARNILDSSEPAPGLAAYARAVEVALGRFDLDDLLGSGARGGQGTEPPLAPDPAAFARRAP</sequence>
<dbReference type="PANTHER" id="PTHR12184:SF1">
    <property type="entry name" value="UBIQUINOL-CYTOCHROME-C REDUCTASE COMPLEX ASSEMBLY FACTOR 1"/>
    <property type="match status" value="1"/>
</dbReference>
<feature type="domain" description="Ubiquinol-cytochrome c chaperone" evidence="4">
    <location>
        <begin position="35"/>
        <end position="163"/>
    </location>
</feature>
<keyword evidence="6" id="KW-1185">Reference proteome</keyword>
<feature type="region of interest" description="Disordered" evidence="3">
    <location>
        <begin position="164"/>
        <end position="189"/>
    </location>
</feature>
<accession>A0A916XHN5</accession>
<comment type="similarity">
    <text evidence="2">Belongs to the UPF0174 family.</text>
</comment>
<dbReference type="InterPro" id="IPR014569">
    <property type="entry name" value="Ubq_cyt-c_CBP3-rel"/>
</dbReference>
<feature type="compositionally biased region" description="Low complexity" evidence="3">
    <location>
        <begin position="180"/>
        <end position="189"/>
    </location>
</feature>
<reference evidence="5" key="2">
    <citation type="submission" date="2020-09" db="EMBL/GenBank/DDBJ databases">
        <authorList>
            <person name="Sun Q."/>
            <person name="Zhou Y."/>
        </authorList>
    </citation>
    <scope>NUCLEOTIDE SEQUENCE</scope>
    <source>
        <strain evidence="5">CGMCC 1.12919</strain>
    </source>
</reference>
<evidence type="ECO:0000256" key="1">
    <source>
        <dbReference type="ARBA" id="ARBA00006407"/>
    </source>
</evidence>
<reference evidence="5" key="1">
    <citation type="journal article" date="2014" name="Int. J. Syst. Evol. Microbiol.">
        <title>Complete genome sequence of Corynebacterium casei LMG S-19264T (=DSM 44701T), isolated from a smear-ripened cheese.</title>
        <authorList>
            <consortium name="US DOE Joint Genome Institute (JGI-PGF)"/>
            <person name="Walter F."/>
            <person name="Albersmeier A."/>
            <person name="Kalinowski J."/>
            <person name="Ruckert C."/>
        </authorList>
    </citation>
    <scope>NUCLEOTIDE SEQUENCE</scope>
    <source>
        <strain evidence="5">CGMCC 1.12919</strain>
    </source>
</reference>
<evidence type="ECO:0000313" key="5">
    <source>
        <dbReference type="EMBL" id="GGC73975.1"/>
    </source>
</evidence>
<dbReference type="Pfam" id="PF03981">
    <property type="entry name" value="Ubiq_cyt_C_chap"/>
    <property type="match status" value="1"/>
</dbReference>
<comment type="similarity">
    <text evidence="1">Belongs to the CBP3 family.</text>
</comment>
<evidence type="ECO:0000313" key="6">
    <source>
        <dbReference type="Proteomes" id="UP000637002"/>
    </source>
</evidence>
<dbReference type="RefSeq" id="WP_188610510.1">
    <property type="nucleotide sequence ID" value="NZ_BMGG01000006.1"/>
</dbReference>
<dbReference type="AlphaFoldDB" id="A0A916XHN5"/>
<gene>
    <name evidence="5" type="ORF">GCM10010994_35430</name>
</gene>